<dbReference type="EMBL" id="CP155447">
    <property type="protein sequence ID" value="XBH03804.1"/>
    <property type="molecule type" value="Genomic_DNA"/>
</dbReference>
<keyword evidence="3 10" id="KW-0328">Glycosyltransferase</keyword>
<dbReference type="AlphaFoldDB" id="A0AAU7CFM4"/>
<dbReference type="GO" id="GO:0009103">
    <property type="term" value="P:lipopolysaccharide biosynthetic process"/>
    <property type="evidence" value="ECO:0007669"/>
    <property type="project" value="UniProtKB-ARBA"/>
</dbReference>
<comment type="subcellular location">
    <subcellularLocation>
        <location evidence="1">Cell membrane</location>
        <topology evidence="1">Multi-pass membrane protein</topology>
    </subcellularLocation>
</comment>
<feature type="transmembrane region" description="Helical" evidence="8">
    <location>
        <begin position="274"/>
        <end position="300"/>
    </location>
</feature>
<feature type="transmembrane region" description="Helical" evidence="8">
    <location>
        <begin position="89"/>
        <end position="108"/>
    </location>
</feature>
<evidence type="ECO:0000256" key="1">
    <source>
        <dbReference type="ARBA" id="ARBA00004651"/>
    </source>
</evidence>
<keyword evidence="4 10" id="KW-0808">Transferase</keyword>
<keyword evidence="2" id="KW-1003">Cell membrane</keyword>
<gene>
    <name evidence="10" type="ORF">V5E97_36735</name>
</gene>
<keyword evidence="5 8" id="KW-0812">Transmembrane</keyword>
<feature type="transmembrane region" description="Helical" evidence="8">
    <location>
        <begin position="63"/>
        <end position="82"/>
    </location>
</feature>
<proteinExistence type="predicted"/>
<dbReference type="EC" id="2.4.-.-" evidence="10"/>
<accession>A0AAU7CFM4</accession>
<evidence type="ECO:0000256" key="6">
    <source>
        <dbReference type="ARBA" id="ARBA00022989"/>
    </source>
</evidence>
<sequence>MSRIEPSTRRELLAVSILTLLGAGLRFWGYGRLGLNHFDEGIYALSGLWSMSPRGLAGLDPLVIAYAPPGFPFLVGVSVLVLGVADVSAIFASTLCGVATIPAAAWVGRRTFGVGAGAASAALVALSMPHVAFSRKAMTDVPFGLAWLIAIGLGGRFLEKPTLGRAVALGLSVGTAQLFKYNGWLTGVIIALAALTGLLCHVDHRRSWFSASRLRFGPIHLSLLAAGVALVVYWPWFQFVERHGGYRALVTHHQSYLGGIARWFPYLKQQQAQLVALSGGATWGAFTWSVAWLSCAWSRYGRGLLSSNSRHYWIQLVAGLLGGGLALAALSSLPWWIGIAAAPWLLASTIPAHRMLGSWWFLLSILTPFYHPYARLWLPLHAAGWLLVAGLLLAYLQSASFEEGDRKLERKTPRFKPLGPLLPILVCLAIGFLFQLNTAARSFTLARFYQETSTLRGLITDLPHTIRPASGREPELVVLGRRPLAYYLLLQGRYPFRLVESLDDVVQSSDAWAILDDALFDGGVQAVLPSELKARVVEVRNEALDPVTLLDVSPGSAFTRNAIRSSSILVLKPSGLPSGD</sequence>
<organism evidence="10">
    <name type="scientific">Singulisphaera sp. Ch08</name>
    <dbReference type="NCBI Taxonomy" id="3120278"/>
    <lineage>
        <taxon>Bacteria</taxon>
        <taxon>Pseudomonadati</taxon>
        <taxon>Planctomycetota</taxon>
        <taxon>Planctomycetia</taxon>
        <taxon>Isosphaerales</taxon>
        <taxon>Isosphaeraceae</taxon>
        <taxon>Singulisphaera</taxon>
    </lineage>
</organism>
<keyword evidence="6 8" id="KW-1133">Transmembrane helix</keyword>
<evidence type="ECO:0000313" key="10">
    <source>
        <dbReference type="EMBL" id="XBH03804.1"/>
    </source>
</evidence>
<dbReference type="InterPro" id="IPR050297">
    <property type="entry name" value="LipidA_mod_glycosyltrf_83"/>
</dbReference>
<feature type="transmembrane region" description="Helical" evidence="8">
    <location>
        <begin position="140"/>
        <end position="158"/>
    </location>
</feature>
<feature type="transmembrane region" description="Helical" evidence="8">
    <location>
        <begin position="376"/>
        <end position="396"/>
    </location>
</feature>
<evidence type="ECO:0000256" key="2">
    <source>
        <dbReference type="ARBA" id="ARBA00022475"/>
    </source>
</evidence>
<evidence type="ECO:0000256" key="5">
    <source>
        <dbReference type="ARBA" id="ARBA00022692"/>
    </source>
</evidence>
<name>A0AAU7CFM4_9BACT</name>
<evidence type="ECO:0000259" key="9">
    <source>
        <dbReference type="Pfam" id="PF13231"/>
    </source>
</evidence>
<reference evidence="10" key="1">
    <citation type="submission" date="2024-05" db="EMBL/GenBank/DDBJ databases">
        <title>Planctomycetes of the genus Singulisphaera possess chitinolytic capabilities.</title>
        <authorList>
            <person name="Ivanova A."/>
        </authorList>
    </citation>
    <scope>NUCLEOTIDE SEQUENCE</scope>
    <source>
        <strain evidence="10">Ch08T</strain>
    </source>
</reference>
<dbReference type="InterPro" id="IPR038731">
    <property type="entry name" value="RgtA/B/C-like"/>
</dbReference>
<dbReference type="RefSeq" id="WP_406696545.1">
    <property type="nucleotide sequence ID" value="NZ_CP155447.1"/>
</dbReference>
<dbReference type="Pfam" id="PF13231">
    <property type="entry name" value="PMT_2"/>
    <property type="match status" value="1"/>
</dbReference>
<feature type="transmembrane region" description="Helical" evidence="8">
    <location>
        <begin position="214"/>
        <end position="236"/>
    </location>
</feature>
<dbReference type="PANTHER" id="PTHR33908:SF11">
    <property type="entry name" value="MEMBRANE PROTEIN"/>
    <property type="match status" value="1"/>
</dbReference>
<dbReference type="GO" id="GO:0005886">
    <property type="term" value="C:plasma membrane"/>
    <property type="evidence" value="ECO:0007669"/>
    <property type="project" value="UniProtKB-SubCell"/>
</dbReference>
<keyword evidence="7 8" id="KW-0472">Membrane</keyword>
<feature type="transmembrane region" description="Helical" evidence="8">
    <location>
        <begin position="178"/>
        <end position="202"/>
    </location>
</feature>
<feature type="transmembrane region" description="Helical" evidence="8">
    <location>
        <begin position="114"/>
        <end position="133"/>
    </location>
</feature>
<evidence type="ECO:0000256" key="3">
    <source>
        <dbReference type="ARBA" id="ARBA00022676"/>
    </source>
</evidence>
<evidence type="ECO:0000256" key="4">
    <source>
        <dbReference type="ARBA" id="ARBA00022679"/>
    </source>
</evidence>
<dbReference type="PANTHER" id="PTHR33908">
    <property type="entry name" value="MANNOSYLTRANSFERASE YKCB-RELATED"/>
    <property type="match status" value="1"/>
</dbReference>
<evidence type="ECO:0000256" key="8">
    <source>
        <dbReference type="SAM" id="Phobius"/>
    </source>
</evidence>
<feature type="transmembrane region" description="Helical" evidence="8">
    <location>
        <begin position="12"/>
        <end position="30"/>
    </location>
</feature>
<dbReference type="GO" id="GO:0016763">
    <property type="term" value="F:pentosyltransferase activity"/>
    <property type="evidence" value="ECO:0007669"/>
    <property type="project" value="TreeGrafter"/>
</dbReference>
<protein>
    <submittedName>
        <fullName evidence="10">Glycosyltransferase family 39 protein</fullName>
        <ecNumber evidence="10">2.4.-.-</ecNumber>
    </submittedName>
</protein>
<feature type="transmembrane region" description="Helical" evidence="8">
    <location>
        <begin position="417"/>
        <end position="436"/>
    </location>
</feature>
<feature type="transmembrane region" description="Helical" evidence="8">
    <location>
        <begin position="312"/>
        <end position="337"/>
    </location>
</feature>
<feature type="domain" description="Glycosyltransferase RgtA/B/C/D-like" evidence="9">
    <location>
        <begin position="68"/>
        <end position="216"/>
    </location>
</feature>
<evidence type="ECO:0000256" key="7">
    <source>
        <dbReference type="ARBA" id="ARBA00023136"/>
    </source>
</evidence>